<protein>
    <submittedName>
        <fullName evidence="7">E3 20.3 kDa protein</fullName>
    </submittedName>
</protein>
<dbReference type="Pfam" id="PF02439">
    <property type="entry name" value="Adeno_E3_CR2"/>
    <property type="match status" value="1"/>
</dbReference>
<evidence type="ECO:0000313" key="8">
    <source>
        <dbReference type="Proteomes" id="UP000102261"/>
    </source>
</evidence>
<proteinExistence type="inferred from homology"/>
<keyword evidence="2" id="KW-0244">Early protein</keyword>
<accession>A0A097DBP5</accession>
<evidence type="ECO:0000256" key="1">
    <source>
        <dbReference type="ARBA" id="ARBA00006132"/>
    </source>
</evidence>
<evidence type="ECO:0000256" key="3">
    <source>
        <dbReference type="ARBA" id="ARBA00023180"/>
    </source>
</evidence>
<feature type="transmembrane region" description="Helical" evidence="4">
    <location>
        <begin position="140"/>
        <end position="163"/>
    </location>
</feature>
<evidence type="ECO:0000256" key="2">
    <source>
        <dbReference type="ARBA" id="ARBA00022518"/>
    </source>
</evidence>
<evidence type="ECO:0000256" key="4">
    <source>
        <dbReference type="SAM" id="Phobius"/>
    </source>
</evidence>
<dbReference type="InterPro" id="IPR003471">
    <property type="entry name" value="Adeno_E3_CR1"/>
</dbReference>
<keyword evidence="4" id="KW-1133">Transmembrane helix</keyword>
<evidence type="ECO:0000259" key="6">
    <source>
        <dbReference type="Pfam" id="PF02440"/>
    </source>
</evidence>
<dbReference type="EMBL" id="KF908851">
    <property type="protein sequence ID" value="AIS92546.1"/>
    <property type="molecule type" value="Genomic_DNA"/>
</dbReference>
<reference evidence="7 8" key="1">
    <citation type="journal article" date="2014" name="Int. J. Infect. Dis.">
        <title>An outbreak of acute respiratory disease in China caused by human adenovirus type B55 in a physical training facility.</title>
        <authorList>
            <person name="Li X."/>
            <person name="Kong M."/>
            <person name="Su X."/>
            <person name="Zou M."/>
            <person name="Guo L."/>
            <person name="Dong X."/>
            <person name="Li L."/>
            <person name="Gu Q."/>
        </authorList>
    </citation>
    <scope>NUCLEOTIDE SEQUENCE [LARGE SCALE GENOMIC DNA]</scope>
    <source>
        <strain evidence="7">TJ-2013-90</strain>
    </source>
</reference>
<organism evidence="7 8">
    <name type="scientific">Human adenovirus 55</name>
    <dbReference type="NCBI Taxonomy" id="714978"/>
    <lineage>
        <taxon>Viruses</taxon>
        <taxon>Varidnaviria</taxon>
        <taxon>Bamfordvirae</taxon>
        <taxon>Preplasmiviricota</taxon>
        <taxon>Polisuviricotina</taxon>
        <taxon>Pharingeaviricetes</taxon>
        <taxon>Rowavirales</taxon>
        <taxon>Adenoviridae</taxon>
        <taxon>Mastadenovirus</taxon>
        <taxon>Mastadenovirus blackbeardi</taxon>
        <taxon>Human mastadenovirus B</taxon>
    </lineage>
</organism>
<evidence type="ECO:0000259" key="5">
    <source>
        <dbReference type="Pfam" id="PF02439"/>
    </source>
</evidence>
<feature type="domain" description="Adenovirus E3 region protein CR1" evidence="6">
    <location>
        <begin position="14"/>
        <end position="103"/>
    </location>
</feature>
<keyword evidence="4" id="KW-0812">Transmembrane</keyword>
<dbReference type="InterPro" id="IPR003470">
    <property type="entry name" value="Adeno_E3_CR2"/>
</dbReference>
<dbReference type="Proteomes" id="UP000102261">
    <property type="component" value="Segment"/>
</dbReference>
<name>A0A097DBP5_9ADEN</name>
<evidence type="ECO:0000313" key="7">
    <source>
        <dbReference type="EMBL" id="AIS92546.1"/>
    </source>
</evidence>
<comment type="similarity">
    <text evidence="1">Belongs to the adenoviridae E3_20 family.</text>
</comment>
<sequence length="181" mass="20352">MAFLTALILVSIVTAAHGQTVVSIPLGHNYTLIGPPITSEVIWTKLGSVDYFDIICNKTKPIIVTCNIQNLTLINVSKVYSGYYYGYDRYSSQYRNYLVRVTQSKTTKMPNMAEIRSDDNSLETFTSSTTPDEKNIPDSMIAIIAAVAVVMALPVICMLLYACRYRKFHPKKQDLLLRLNI</sequence>
<dbReference type="Pfam" id="PF02440">
    <property type="entry name" value="Adeno_E3_CR1"/>
    <property type="match status" value="1"/>
</dbReference>
<keyword evidence="3" id="KW-0325">Glycoprotein</keyword>
<keyword evidence="4" id="KW-0472">Membrane</keyword>
<feature type="domain" description="Adenovirus E3 region protein CR2" evidence="5">
    <location>
        <begin position="136"/>
        <end position="173"/>
    </location>
</feature>